<feature type="signal peptide" evidence="1">
    <location>
        <begin position="1"/>
        <end position="18"/>
    </location>
</feature>
<feature type="domain" description="DUF4426" evidence="2">
    <location>
        <begin position="29"/>
        <end position="145"/>
    </location>
</feature>
<dbReference type="AlphaFoldDB" id="A0A3M0ADL2"/>
<reference evidence="3 4" key="1">
    <citation type="submission" date="2018-10" db="EMBL/GenBank/DDBJ databases">
        <title>Genomic Encyclopedia of Type Strains, Phase IV (KMG-IV): sequencing the most valuable type-strain genomes for metagenomic binning, comparative biology and taxonomic classification.</title>
        <authorList>
            <person name="Goeker M."/>
        </authorList>
    </citation>
    <scope>NUCLEOTIDE SEQUENCE [LARGE SCALE GENOMIC DNA]</scope>
    <source>
        <strain evidence="3 4">DSM 25080</strain>
    </source>
</reference>
<sequence>MTRIFVLLLCFLAAPALAQNNLYSDGNGIRIYHTLFNSQMMDVSAARALGLVRAPNMATLTVALTKPEGVDQFSLGKPGLLRAHILNILGQRTELEFTPVNEGDVTYYIAQIRYTDRETLRVFILAGFEDGSRGEATFHQQMYIEDE</sequence>
<feature type="chain" id="PRO_5017925420" evidence="1">
    <location>
        <begin position="19"/>
        <end position="147"/>
    </location>
</feature>
<dbReference type="EMBL" id="REFJ01000001">
    <property type="protein sequence ID" value="RMA82214.1"/>
    <property type="molecule type" value="Genomic_DNA"/>
</dbReference>
<dbReference type="OrthoDB" id="8563353at2"/>
<dbReference type="Gene3D" id="2.60.40.3340">
    <property type="entry name" value="Domain of unknown function DUF4426"/>
    <property type="match status" value="1"/>
</dbReference>
<accession>A0A3M0ADL2</accession>
<evidence type="ECO:0000313" key="3">
    <source>
        <dbReference type="EMBL" id="RMA82214.1"/>
    </source>
</evidence>
<name>A0A3M0ADL2_9GAMM</name>
<dbReference type="InterPro" id="IPR025218">
    <property type="entry name" value="DUF4426"/>
</dbReference>
<dbReference type="RefSeq" id="WP_121875560.1">
    <property type="nucleotide sequence ID" value="NZ_REFJ01000001.1"/>
</dbReference>
<comment type="caution">
    <text evidence="3">The sequence shown here is derived from an EMBL/GenBank/DDBJ whole genome shotgun (WGS) entry which is preliminary data.</text>
</comment>
<organism evidence="3 4">
    <name type="scientific">Umboniibacter marinipuniceus</name>
    <dbReference type="NCBI Taxonomy" id="569599"/>
    <lineage>
        <taxon>Bacteria</taxon>
        <taxon>Pseudomonadati</taxon>
        <taxon>Pseudomonadota</taxon>
        <taxon>Gammaproteobacteria</taxon>
        <taxon>Cellvibrionales</taxon>
        <taxon>Cellvibrionaceae</taxon>
        <taxon>Umboniibacter</taxon>
    </lineage>
</organism>
<protein>
    <submittedName>
        <fullName evidence="3">Uncharacterized protein DUF4426</fullName>
    </submittedName>
</protein>
<dbReference type="Pfam" id="PF14467">
    <property type="entry name" value="DUF4426"/>
    <property type="match status" value="1"/>
</dbReference>
<gene>
    <name evidence="3" type="ORF">DFR27_0162</name>
</gene>
<evidence type="ECO:0000256" key="1">
    <source>
        <dbReference type="SAM" id="SignalP"/>
    </source>
</evidence>
<dbReference type="Proteomes" id="UP000267187">
    <property type="component" value="Unassembled WGS sequence"/>
</dbReference>
<evidence type="ECO:0000313" key="4">
    <source>
        <dbReference type="Proteomes" id="UP000267187"/>
    </source>
</evidence>
<evidence type="ECO:0000259" key="2">
    <source>
        <dbReference type="Pfam" id="PF14467"/>
    </source>
</evidence>
<keyword evidence="1" id="KW-0732">Signal</keyword>
<keyword evidence="4" id="KW-1185">Reference proteome</keyword>
<proteinExistence type="predicted"/>